<feature type="transmembrane region" description="Helical" evidence="1">
    <location>
        <begin position="30"/>
        <end position="47"/>
    </location>
</feature>
<evidence type="ECO:0000256" key="1">
    <source>
        <dbReference type="SAM" id="Phobius"/>
    </source>
</evidence>
<name>A0ABQ1S7W8_9SPHN</name>
<keyword evidence="1" id="KW-1133">Transmembrane helix</keyword>
<sequence>MRKFVKPLIAVLAGMAMSLGLQAVGVEPLYAKLAGLAVVAVVITVFWRRSAGI</sequence>
<keyword evidence="1" id="KW-0812">Transmembrane</keyword>
<dbReference type="EMBL" id="BMKL01000001">
    <property type="protein sequence ID" value="GGD93112.1"/>
    <property type="molecule type" value="Genomic_DNA"/>
</dbReference>
<reference evidence="3" key="1">
    <citation type="journal article" date="2019" name="Int. J. Syst. Evol. Microbiol.">
        <title>The Global Catalogue of Microorganisms (GCM) 10K type strain sequencing project: providing services to taxonomists for standard genome sequencing and annotation.</title>
        <authorList>
            <consortium name="The Broad Institute Genomics Platform"/>
            <consortium name="The Broad Institute Genome Sequencing Center for Infectious Disease"/>
            <person name="Wu L."/>
            <person name="Ma J."/>
        </authorList>
    </citation>
    <scope>NUCLEOTIDE SEQUENCE [LARGE SCALE GENOMIC DNA]</scope>
    <source>
        <strain evidence="3">CGMCC 1.15959</strain>
    </source>
</reference>
<dbReference type="Proteomes" id="UP000619041">
    <property type="component" value="Unassembled WGS sequence"/>
</dbReference>
<protein>
    <submittedName>
        <fullName evidence="2">Uncharacterized protein</fullName>
    </submittedName>
</protein>
<comment type="caution">
    <text evidence="2">The sequence shown here is derived from an EMBL/GenBank/DDBJ whole genome shotgun (WGS) entry which is preliminary data.</text>
</comment>
<accession>A0ABQ1S7W8</accession>
<gene>
    <name evidence="2" type="ORF">GCM10011515_11090</name>
</gene>
<evidence type="ECO:0000313" key="2">
    <source>
        <dbReference type="EMBL" id="GGD93112.1"/>
    </source>
</evidence>
<evidence type="ECO:0000313" key="3">
    <source>
        <dbReference type="Proteomes" id="UP000619041"/>
    </source>
</evidence>
<proteinExistence type="predicted"/>
<organism evidence="2 3">
    <name type="scientific">Tsuneonella deserti</name>
    <dbReference type="NCBI Taxonomy" id="2035528"/>
    <lineage>
        <taxon>Bacteria</taxon>
        <taxon>Pseudomonadati</taxon>
        <taxon>Pseudomonadota</taxon>
        <taxon>Alphaproteobacteria</taxon>
        <taxon>Sphingomonadales</taxon>
        <taxon>Erythrobacteraceae</taxon>
        <taxon>Tsuneonella</taxon>
    </lineage>
</organism>
<keyword evidence="1" id="KW-0472">Membrane</keyword>
<keyword evidence="3" id="KW-1185">Reference proteome</keyword>
<dbReference type="RefSeq" id="WP_188644223.1">
    <property type="nucleotide sequence ID" value="NZ_BMKL01000001.1"/>
</dbReference>